<accession>A0AAD7KDR0</accession>
<dbReference type="AlphaFoldDB" id="A0AAD7KDR0"/>
<organism evidence="2 3">
    <name type="scientific">Mycena metata</name>
    <dbReference type="NCBI Taxonomy" id="1033252"/>
    <lineage>
        <taxon>Eukaryota</taxon>
        <taxon>Fungi</taxon>
        <taxon>Dikarya</taxon>
        <taxon>Basidiomycota</taxon>
        <taxon>Agaricomycotina</taxon>
        <taxon>Agaricomycetes</taxon>
        <taxon>Agaricomycetidae</taxon>
        <taxon>Agaricales</taxon>
        <taxon>Marasmiineae</taxon>
        <taxon>Mycenaceae</taxon>
        <taxon>Mycena</taxon>
    </lineage>
</organism>
<feature type="region of interest" description="Disordered" evidence="1">
    <location>
        <begin position="1"/>
        <end position="33"/>
    </location>
</feature>
<protein>
    <recommendedName>
        <fullName evidence="4">BTB domain-containing protein</fullName>
    </recommendedName>
</protein>
<sequence length="213" mass="23675">MSQPSAKRQRTQDAPITRSELWHTDGKCRSTSRKHAIPRSLGVLARNSQFFRDMQSLPQPPSQPTVEGCPVVELPDAEADVKFVLRALYTPTLLAEPALPLSTVGALIRLGRKYDFKDLFNSALRRLAFEKPHILQGIGGSTRGPPIYSNAHHFISSPGFYFDTVTLLSENRLWSLLPCACFRLVTMRNATQLFDGVSREDGALASLSFVDFA</sequence>
<evidence type="ECO:0000313" key="3">
    <source>
        <dbReference type="Proteomes" id="UP001215598"/>
    </source>
</evidence>
<keyword evidence="3" id="KW-1185">Reference proteome</keyword>
<dbReference type="CDD" id="cd18186">
    <property type="entry name" value="BTB_POZ_ZBTB_KLHL-like"/>
    <property type="match status" value="1"/>
</dbReference>
<dbReference type="Proteomes" id="UP001215598">
    <property type="component" value="Unassembled WGS sequence"/>
</dbReference>
<proteinExistence type="predicted"/>
<comment type="caution">
    <text evidence="2">The sequence shown here is derived from an EMBL/GenBank/DDBJ whole genome shotgun (WGS) entry which is preliminary data.</text>
</comment>
<name>A0AAD7KDR0_9AGAR</name>
<gene>
    <name evidence="2" type="ORF">B0H16DRAFT_464696</name>
</gene>
<dbReference type="InterPro" id="IPR011333">
    <property type="entry name" value="SKP1/BTB/POZ_sf"/>
</dbReference>
<reference evidence="2" key="1">
    <citation type="submission" date="2023-03" db="EMBL/GenBank/DDBJ databases">
        <title>Massive genome expansion in bonnet fungi (Mycena s.s.) driven by repeated elements and novel gene families across ecological guilds.</title>
        <authorList>
            <consortium name="Lawrence Berkeley National Laboratory"/>
            <person name="Harder C.B."/>
            <person name="Miyauchi S."/>
            <person name="Viragh M."/>
            <person name="Kuo A."/>
            <person name="Thoen E."/>
            <person name="Andreopoulos B."/>
            <person name="Lu D."/>
            <person name="Skrede I."/>
            <person name="Drula E."/>
            <person name="Henrissat B."/>
            <person name="Morin E."/>
            <person name="Kohler A."/>
            <person name="Barry K."/>
            <person name="LaButti K."/>
            <person name="Morin E."/>
            <person name="Salamov A."/>
            <person name="Lipzen A."/>
            <person name="Mereny Z."/>
            <person name="Hegedus B."/>
            <person name="Baldrian P."/>
            <person name="Stursova M."/>
            <person name="Weitz H."/>
            <person name="Taylor A."/>
            <person name="Grigoriev I.V."/>
            <person name="Nagy L.G."/>
            <person name="Martin F."/>
            <person name="Kauserud H."/>
        </authorList>
    </citation>
    <scope>NUCLEOTIDE SEQUENCE</scope>
    <source>
        <strain evidence="2">CBHHK182m</strain>
    </source>
</reference>
<evidence type="ECO:0000256" key="1">
    <source>
        <dbReference type="SAM" id="MobiDB-lite"/>
    </source>
</evidence>
<evidence type="ECO:0008006" key="4">
    <source>
        <dbReference type="Google" id="ProtNLM"/>
    </source>
</evidence>
<evidence type="ECO:0000313" key="2">
    <source>
        <dbReference type="EMBL" id="KAJ7782684.1"/>
    </source>
</evidence>
<dbReference type="EMBL" id="JARKIB010000003">
    <property type="protein sequence ID" value="KAJ7782684.1"/>
    <property type="molecule type" value="Genomic_DNA"/>
</dbReference>
<dbReference type="Gene3D" id="3.30.710.10">
    <property type="entry name" value="Potassium Channel Kv1.1, Chain A"/>
    <property type="match status" value="1"/>
</dbReference>